<gene>
    <name evidence="1" type="ORF">FUSO8_01660</name>
</gene>
<evidence type="ECO:0000313" key="2">
    <source>
        <dbReference type="Proteomes" id="UP000027058"/>
    </source>
</evidence>
<sequence>MLIQIDKFNSRFSDSGWCAYDSMSMDLIKKCNVEFEKNGLESAERILIDYYKTDVKEITHWIKNSSKEFSDRYNLLQAFFKNHFDEMYYSSVPLGLIIIDGAVNDFTKSKGFFAEGTNVDAWDCLVGCSDGLEKLKKTFNKNRKKTNFEIIKMPHRNGILHGRDLNYANEYVSCKVLSLMFAVADWMKMKNSEEQRKEEYNKSMNTPPIRESIKHIKYNKEIQDEIEAWEKRIVCVGKDVPICGNVEEYIEYPYVVVIINMINAWRDGNYGKLSKYLKRMFSVSLSEERRAGECREFFENKKLISFEFIEVEERACALSKVVIKVRWKENEKVKESELVFGCVYQGNKEKSEVAVPWRDNGEWIIMPWNIQGLYSL</sequence>
<name>A0AB73C5A5_9FUSO</name>
<dbReference type="Proteomes" id="UP000027058">
    <property type="component" value="Unassembled WGS sequence"/>
</dbReference>
<dbReference type="EMBL" id="JAAH01000010">
    <property type="protein sequence ID" value="KDE73402.1"/>
    <property type="molecule type" value="Genomic_DNA"/>
</dbReference>
<proteinExistence type="predicted"/>
<reference evidence="1 2" key="1">
    <citation type="submission" date="2014-01" db="EMBL/GenBank/DDBJ databases">
        <title>Comparative genomics of Fusobacterium necrophorum wild isolates.</title>
        <authorList>
            <person name="Kittichotirat W."/>
            <person name="Bumgarner R.E."/>
            <person name="Lawrence P."/>
        </authorList>
    </citation>
    <scope>NUCLEOTIDE SEQUENCE [LARGE SCALE GENOMIC DNA]</scope>
    <source>
        <strain evidence="1 2">DJ-2</strain>
    </source>
</reference>
<protein>
    <submittedName>
        <fullName evidence="1">Uncharacterized protein</fullName>
    </submittedName>
</protein>
<evidence type="ECO:0000313" key="1">
    <source>
        <dbReference type="EMBL" id="KDE73402.1"/>
    </source>
</evidence>
<dbReference type="AlphaFoldDB" id="A0AB73C5A5"/>
<comment type="caution">
    <text evidence="1">The sequence shown here is derived from an EMBL/GenBank/DDBJ whole genome shotgun (WGS) entry which is preliminary data.</text>
</comment>
<organism evidence="1 2">
    <name type="scientific">Fusobacterium necrophorum DJ-2</name>
    <dbReference type="NCBI Taxonomy" id="1441737"/>
    <lineage>
        <taxon>Bacteria</taxon>
        <taxon>Fusobacteriati</taxon>
        <taxon>Fusobacteriota</taxon>
        <taxon>Fusobacteriia</taxon>
        <taxon>Fusobacteriales</taxon>
        <taxon>Fusobacteriaceae</taxon>
        <taxon>Fusobacterium</taxon>
    </lineage>
</organism>
<accession>A0AB73C5A5</accession>